<comment type="caution">
    <text evidence="2">The sequence shown here is derived from an EMBL/GenBank/DDBJ whole genome shotgun (WGS) entry which is preliminary data.</text>
</comment>
<dbReference type="Proteomes" id="UP000176800">
    <property type="component" value="Unassembled WGS sequence"/>
</dbReference>
<accession>A0A1G2U5C5</accession>
<organism evidence="2 3">
    <name type="scientific">Candidatus Zambryskibacteria bacterium RIFCSPLOWO2_01_FULL_45_21</name>
    <dbReference type="NCBI Taxonomy" id="1802761"/>
    <lineage>
        <taxon>Bacteria</taxon>
        <taxon>Candidatus Zambryskiibacteriota</taxon>
    </lineage>
</organism>
<dbReference type="InterPro" id="IPR011576">
    <property type="entry name" value="Pyridox_Oxase_N"/>
</dbReference>
<protein>
    <recommendedName>
        <fullName evidence="1">Pyridoxamine 5'-phosphate oxidase N-terminal domain-containing protein</fullName>
    </recommendedName>
</protein>
<dbReference type="InterPro" id="IPR012349">
    <property type="entry name" value="Split_barrel_FMN-bd"/>
</dbReference>
<dbReference type="AlphaFoldDB" id="A0A1G2U5C5"/>
<proteinExistence type="predicted"/>
<dbReference type="SUPFAM" id="SSF50475">
    <property type="entry name" value="FMN-binding split barrel"/>
    <property type="match status" value="1"/>
</dbReference>
<evidence type="ECO:0000313" key="3">
    <source>
        <dbReference type="Proteomes" id="UP000176800"/>
    </source>
</evidence>
<feature type="domain" description="Pyridoxamine 5'-phosphate oxidase N-terminal" evidence="1">
    <location>
        <begin position="5"/>
        <end position="130"/>
    </location>
</feature>
<sequence>MVNIRERILEVLEQTHLMSLATVDEGGPWVADVVFIFDDDLNIYWMSDPKTRHSKAILENNKAAGSITYSTKRKETNFGVQFEGIVEQLEGIQFSLLVKHLTKRGYPKPKISDAKKILDGDMWYKLTPTKVGLIDEENFGYDRQDTNIK</sequence>
<name>A0A1G2U5C5_9BACT</name>
<dbReference type="Gene3D" id="2.30.110.10">
    <property type="entry name" value="Electron Transport, Fmn-binding Protein, Chain A"/>
    <property type="match status" value="1"/>
</dbReference>
<dbReference type="Pfam" id="PF01243">
    <property type="entry name" value="PNPOx_N"/>
    <property type="match status" value="1"/>
</dbReference>
<gene>
    <name evidence="2" type="ORF">A3B14_01685</name>
</gene>
<reference evidence="2 3" key="1">
    <citation type="journal article" date="2016" name="Nat. Commun.">
        <title>Thousands of microbial genomes shed light on interconnected biogeochemical processes in an aquifer system.</title>
        <authorList>
            <person name="Anantharaman K."/>
            <person name="Brown C.T."/>
            <person name="Hug L.A."/>
            <person name="Sharon I."/>
            <person name="Castelle C.J."/>
            <person name="Probst A.J."/>
            <person name="Thomas B.C."/>
            <person name="Singh A."/>
            <person name="Wilkins M.J."/>
            <person name="Karaoz U."/>
            <person name="Brodie E.L."/>
            <person name="Williams K.H."/>
            <person name="Hubbard S.S."/>
            <person name="Banfield J.F."/>
        </authorList>
    </citation>
    <scope>NUCLEOTIDE SEQUENCE [LARGE SCALE GENOMIC DNA]</scope>
</reference>
<evidence type="ECO:0000259" key="1">
    <source>
        <dbReference type="Pfam" id="PF01243"/>
    </source>
</evidence>
<dbReference type="EMBL" id="MHWE01000004">
    <property type="protein sequence ID" value="OHB04703.1"/>
    <property type="molecule type" value="Genomic_DNA"/>
</dbReference>
<evidence type="ECO:0000313" key="2">
    <source>
        <dbReference type="EMBL" id="OHB04703.1"/>
    </source>
</evidence>